<dbReference type="RefSeq" id="WP_378280397.1">
    <property type="nucleotide sequence ID" value="NZ_JBHSON010000004.1"/>
</dbReference>
<organism evidence="1 2">
    <name type="scientific">Actinomadura rugatobispora</name>
    <dbReference type="NCBI Taxonomy" id="1994"/>
    <lineage>
        <taxon>Bacteria</taxon>
        <taxon>Bacillati</taxon>
        <taxon>Actinomycetota</taxon>
        <taxon>Actinomycetes</taxon>
        <taxon>Streptosporangiales</taxon>
        <taxon>Thermomonosporaceae</taxon>
        <taxon>Actinomadura</taxon>
    </lineage>
</organism>
<sequence>MHRRIAIGTTAIALALVAALVYAGLRSSPEPPPRSLSGKVTITDTKGFSWDPGTCTGGGRFADIVEGAPIVIRDPDGRTLAAGKLGSGMPEKPTRDASSQTAAHCTFLVPAAAVPSRPAYRVQIGRQPPSEVAGPDIERLTLRFGS</sequence>
<accession>A0ABW0ZR49</accession>
<dbReference type="EMBL" id="JBHSON010000004">
    <property type="protein sequence ID" value="MFC5744868.1"/>
    <property type="molecule type" value="Genomic_DNA"/>
</dbReference>
<protein>
    <submittedName>
        <fullName evidence="1">Uncharacterized protein</fullName>
    </submittedName>
</protein>
<reference evidence="2" key="1">
    <citation type="journal article" date="2019" name="Int. J. Syst. Evol. Microbiol.">
        <title>The Global Catalogue of Microorganisms (GCM) 10K type strain sequencing project: providing services to taxonomists for standard genome sequencing and annotation.</title>
        <authorList>
            <consortium name="The Broad Institute Genomics Platform"/>
            <consortium name="The Broad Institute Genome Sequencing Center for Infectious Disease"/>
            <person name="Wu L."/>
            <person name="Ma J."/>
        </authorList>
    </citation>
    <scope>NUCLEOTIDE SEQUENCE [LARGE SCALE GENOMIC DNA]</scope>
    <source>
        <strain evidence="2">KCTC 42087</strain>
    </source>
</reference>
<evidence type="ECO:0000313" key="2">
    <source>
        <dbReference type="Proteomes" id="UP001596074"/>
    </source>
</evidence>
<gene>
    <name evidence="1" type="ORF">ACFPZN_04485</name>
</gene>
<dbReference type="Proteomes" id="UP001596074">
    <property type="component" value="Unassembled WGS sequence"/>
</dbReference>
<name>A0ABW0ZR49_9ACTN</name>
<evidence type="ECO:0000313" key="1">
    <source>
        <dbReference type="EMBL" id="MFC5744868.1"/>
    </source>
</evidence>
<keyword evidence="2" id="KW-1185">Reference proteome</keyword>
<proteinExistence type="predicted"/>
<comment type="caution">
    <text evidence="1">The sequence shown here is derived from an EMBL/GenBank/DDBJ whole genome shotgun (WGS) entry which is preliminary data.</text>
</comment>